<feature type="binding site" evidence="2">
    <location>
        <position position="56"/>
    </location>
    <ligand>
        <name>Mg(2+)</name>
        <dbReference type="ChEBI" id="CHEBI:18420"/>
        <label>1</label>
        <note>catalytic</note>
    </ligand>
</feature>
<feature type="binding site" evidence="2">
    <location>
        <position position="54"/>
    </location>
    <ligand>
        <name>Mg(2+)</name>
        <dbReference type="ChEBI" id="CHEBI:18420"/>
        <label>1</label>
        <note>catalytic</note>
    </ligand>
</feature>
<accession>A0A2V1DTE6</accession>
<comment type="cofactor">
    <cofactor evidence="2">
        <name>Mg(2+)</name>
        <dbReference type="ChEBI" id="CHEBI:18420"/>
    </cofactor>
</comment>
<protein>
    <submittedName>
        <fullName evidence="3">Putative inositol monophosphatase QutG</fullName>
    </submittedName>
</protein>
<evidence type="ECO:0000256" key="1">
    <source>
        <dbReference type="ARBA" id="ARBA00009759"/>
    </source>
</evidence>
<dbReference type="Gene3D" id="3.30.540.10">
    <property type="entry name" value="Fructose-1,6-Bisphosphatase, subunit A, domain 1"/>
    <property type="match status" value="1"/>
</dbReference>
<evidence type="ECO:0000313" key="3">
    <source>
        <dbReference type="EMBL" id="PVI01553.1"/>
    </source>
</evidence>
<dbReference type="GO" id="GO:0007165">
    <property type="term" value="P:signal transduction"/>
    <property type="evidence" value="ECO:0007669"/>
    <property type="project" value="TreeGrafter"/>
</dbReference>
<dbReference type="GO" id="GO:0006020">
    <property type="term" value="P:inositol metabolic process"/>
    <property type="evidence" value="ECO:0007669"/>
    <property type="project" value="TreeGrafter"/>
</dbReference>
<gene>
    <name evidence="3" type="ORF">DM02DRAFT_641828</name>
</gene>
<dbReference type="GO" id="GO:0008934">
    <property type="term" value="F:inositol monophosphate 1-phosphatase activity"/>
    <property type="evidence" value="ECO:0007669"/>
    <property type="project" value="TreeGrafter"/>
</dbReference>
<dbReference type="OrthoDB" id="10254945at2759"/>
<feature type="binding site" evidence="2">
    <location>
        <position position="57"/>
    </location>
    <ligand>
        <name>Mg(2+)</name>
        <dbReference type="ChEBI" id="CHEBI:18420"/>
        <label>1</label>
        <note>catalytic</note>
    </ligand>
</feature>
<dbReference type="EMBL" id="KZ805356">
    <property type="protein sequence ID" value="PVI01553.1"/>
    <property type="molecule type" value="Genomic_DNA"/>
</dbReference>
<dbReference type="GO" id="GO:0046872">
    <property type="term" value="F:metal ion binding"/>
    <property type="evidence" value="ECO:0007669"/>
    <property type="project" value="UniProtKB-KW"/>
</dbReference>
<sequence length="243" mass="25957">MATPATLDLQAVHDLLVDVAKQAGKTILAANPLVHGTTSKTNCKLGNAPVFVCDPIDGTVNFVHGFPWVCTSLALVISGDPVVGVIYNPFQKTLYSAIKGRGNFLDLTTPLPLRRNPEALSTLQQALVACEWGAGRTGNNFDVKHRTFTSLARAIEDGGAMVHSIRSTGSAALNFAMVACGVLDLYWEGAAETGGIVVDTNRGNWHVGLDGRRYMAVRGAPSGQKKLVEEFWSHVAGQLDYHA</sequence>
<name>A0A2V1DTE6_9PLEO</name>
<dbReference type="PANTHER" id="PTHR20854:SF4">
    <property type="entry name" value="INOSITOL-1-MONOPHOSPHATASE-RELATED"/>
    <property type="match status" value="1"/>
</dbReference>
<keyword evidence="4" id="KW-1185">Reference proteome</keyword>
<dbReference type="PANTHER" id="PTHR20854">
    <property type="entry name" value="INOSITOL MONOPHOSPHATASE"/>
    <property type="match status" value="1"/>
</dbReference>
<proteinExistence type="inferred from homology"/>
<dbReference type="SUPFAM" id="SSF56655">
    <property type="entry name" value="Carbohydrate phosphatase"/>
    <property type="match status" value="1"/>
</dbReference>
<evidence type="ECO:0000256" key="2">
    <source>
        <dbReference type="PIRSR" id="PIRSR600760-2"/>
    </source>
</evidence>
<evidence type="ECO:0000313" key="4">
    <source>
        <dbReference type="Proteomes" id="UP000244855"/>
    </source>
</evidence>
<dbReference type="STRING" id="97972.A0A2V1DTE6"/>
<dbReference type="Pfam" id="PF00459">
    <property type="entry name" value="Inositol_P"/>
    <property type="match status" value="1"/>
</dbReference>
<keyword evidence="2" id="KW-0479">Metal-binding</keyword>
<dbReference type="InterPro" id="IPR000760">
    <property type="entry name" value="Inositol_monophosphatase-like"/>
</dbReference>
<dbReference type="AlphaFoldDB" id="A0A2V1DTE6"/>
<dbReference type="Gene3D" id="3.40.190.80">
    <property type="match status" value="1"/>
</dbReference>
<dbReference type="PRINTS" id="PR00377">
    <property type="entry name" value="IMPHPHTASES"/>
</dbReference>
<organism evidence="3 4">
    <name type="scientific">Periconia macrospinosa</name>
    <dbReference type="NCBI Taxonomy" id="97972"/>
    <lineage>
        <taxon>Eukaryota</taxon>
        <taxon>Fungi</taxon>
        <taxon>Dikarya</taxon>
        <taxon>Ascomycota</taxon>
        <taxon>Pezizomycotina</taxon>
        <taxon>Dothideomycetes</taxon>
        <taxon>Pleosporomycetidae</taxon>
        <taxon>Pleosporales</taxon>
        <taxon>Massarineae</taxon>
        <taxon>Periconiaceae</taxon>
        <taxon>Periconia</taxon>
    </lineage>
</organism>
<comment type="similarity">
    <text evidence="1">Belongs to the inositol monophosphatase superfamily.</text>
</comment>
<keyword evidence="2" id="KW-0460">Magnesium</keyword>
<reference evidence="3 4" key="1">
    <citation type="journal article" date="2018" name="Sci. Rep.">
        <title>Comparative genomics provides insights into the lifestyle and reveals functional heterogeneity of dark septate endophytic fungi.</title>
        <authorList>
            <person name="Knapp D.G."/>
            <person name="Nemeth J.B."/>
            <person name="Barry K."/>
            <person name="Hainaut M."/>
            <person name="Henrissat B."/>
            <person name="Johnson J."/>
            <person name="Kuo A."/>
            <person name="Lim J.H.P."/>
            <person name="Lipzen A."/>
            <person name="Nolan M."/>
            <person name="Ohm R.A."/>
            <person name="Tamas L."/>
            <person name="Grigoriev I.V."/>
            <person name="Spatafora J.W."/>
            <person name="Nagy L.G."/>
            <person name="Kovacs G.M."/>
        </authorList>
    </citation>
    <scope>NUCLEOTIDE SEQUENCE [LARGE SCALE GENOMIC DNA]</scope>
    <source>
        <strain evidence="3 4">DSE2036</strain>
    </source>
</reference>
<dbReference type="Proteomes" id="UP000244855">
    <property type="component" value="Unassembled WGS sequence"/>
</dbReference>